<dbReference type="AlphaFoldDB" id="A0A1V3ZZV8"/>
<dbReference type="EMBL" id="MVFC01000043">
    <property type="protein sequence ID" value="OON72073.1"/>
    <property type="molecule type" value="Genomic_DNA"/>
</dbReference>
<proteinExistence type="predicted"/>
<reference evidence="1 2" key="1">
    <citation type="submission" date="2017-02" db="EMBL/GenBank/DDBJ databases">
        <title>Draft Genome Sequence of Streptomyces tsukubaensis F601, a Producer of the immunosuppressant tacrolimus FK506.</title>
        <authorList>
            <person name="Zong G."/>
            <person name="Zhong C."/>
            <person name="Fu J."/>
            <person name="Qin R."/>
            <person name="Cao G."/>
        </authorList>
    </citation>
    <scope>NUCLEOTIDE SEQUENCE [LARGE SCALE GENOMIC DNA]</scope>
    <source>
        <strain evidence="1 2">F601</strain>
    </source>
</reference>
<evidence type="ECO:0000313" key="1">
    <source>
        <dbReference type="EMBL" id="OON72073.1"/>
    </source>
</evidence>
<dbReference type="Pfam" id="PF19585">
    <property type="entry name" value="DUF6092"/>
    <property type="match status" value="1"/>
</dbReference>
<dbReference type="STRING" id="83656.B1H18_31345"/>
<protein>
    <submittedName>
        <fullName evidence="1">Uncharacterized protein</fullName>
    </submittedName>
</protein>
<evidence type="ECO:0000313" key="2">
    <source>
        <dbReference type="Proteomes" id="UP000190539"/>
    </source>
</evidence>
<name>A0A1V3ZZV8_9ACTN</name>
<keyword evidence="2" id="KW-1185">Reference proteome</keyword>
<organism evidence="1 2">
    <name type="scientific">Streptomyces tsukubensis</name>
    <dbReference type="NCBI Taxonomy" id="83656"/>
    <lineage>
        <taxon>Bacteria</taxon>
        <taxon>Bacillati</taxon>
        <taxon>Actinomycetota</taxon>
        <taxon>Actinomycetes</taxon>
        <taxon>Kitasatosporales</taxon>
        <taxon>Streptomycetaceae</taxon>
        <taxon>Streptomyces</taxon>
    </lineage>
</organism>
<dbReference type="RefSeq" id="WP_107503048.1">
    <property type="nucleotide sequence ID" value="NZ_CP045178.1"/>
</dbReference>
<dbReference type="InterPro" id="IPR046074">
    <property type="entry name" value="DUF6092"/>
</dbReference>
<dbReference type="Proteomes" id="UP000190539">
    <property type="component" value="Unassembled WGS sequence"/>
</dbReference>
<gene>
    <name evidence="1" type="ORF">B1H18_31345</name>
</gene>
<dbReference type="OrthoDB" id="3431925at2"/>
<sequence>MNSGTSSRPLPTELAEQIALLAAFLLSSGRGLLEEPTAYGPARCADGARRTLELLERYGPCDARLVALRTRLEEAMSGPMGEVDLVALLDDACDRMAEVLSENR</sequence>
<accession>A0A1V3ZZV8</accession>
<comment type="caution">
    <text evidence="1">The sequence shown here is derived from an EMBL/GenBank/DDBJ whole genome shotgun (WGS) entry which is preliminary data.</text>
</comment>